<dbReference type="GO" id="GO:0016020">
    <property type="term" value="C:membrane"/>
    <property type="evidence" value="ECO:0007669"/>
    <property type="project" value="UniProtKB-SubCell"/>
</dbReference>
<dbReference type="EMBL" id="QZFR01000081">
    <property type="protein sequence ID" value="RXV70367.1"/>
    <property type="molecule type" value="Genomic_DNA"/>
</dbReference>
<protein>
    <recommendedName>
        <fullName evidence="6">ABC-2 type transporter transmembrane domain-containing protein</fullName>
    </recommendedName>
</protein>
<sequence>MLRHIGALLYMKFKTLSKNKSLLLQMISPLILMVFNYQLAGDDLSSNDKFTFLILSLTFCLVMSIGFPITIILAEEHEKKITQTLLLSGIKNSEYLISNIILPIISILCLGLIIPTILSVNITNYMLNYILTLVISGLSITLLYLLAGLLLKTQLQAQVIGSIMMTAIVILVLSPTIGNNILDELAYFSFVGVINKFHSDPTFSFQENFLLYISWGTWIFFLIFLNKMAVSHRKKT</sequence>
<evidence type="ECO:0000259" key="6">
    <source>
        <dbReference type="Pfam" id="PF12698"/>
    </source>
</evidence>
<dbReference type="GO" id="GO:0140359">
    <property type="term" value="F:ABC-type transporter activity"/>
    <property type="evidence" value="ECO:0007669"/>
    <property type="project" value="InterPro"/>
</dbReference>
<dbReference type="Proteomes" id="UP000289316">
    <property type="component" value="Unassembled WGS sequence"/>
</dbReference>
<comment type="caution">
    <text evidence="7">The sequence shown here is derived from an EMBL/GenBank/DDBJ whole genome shotgun (WGS) entry which is preliminary data.</text>
</comment>
<proteinExistence type="predicted"/>
<evidence type="ECO:0000256" key="2">
    <source>
        <dbReference type="ARBA" id="ARBA00022692"/>
    </source>
</evidence>
<feature type="transmembrane region" description="Helical" evidence="5">
    <location>
        <begin position="159"/>
        <end position="178"/>
    </location>
</feature>
<organism evidence="7 8">
    <name type="scientific">Ligilactobacillus murinus</name>
    <dbReference type="NCBI Taxonomy" id="1622"/>
    <lineage>
        <taxon>Bacteria</taxon>
        <taxon>Bacillati</taxon>
        <taxon>Bacillota</taxon>
        <taxon>Bacilli</taxon>
        <taxon>Lactobacillales</taxon>
        <taxon>Lactobacillaceae</taxon>
        <taxon>Ligilactobacillus</taxon>
    </lineage>
</organism>
<evidence type="ECO:0000256" key="5">
    <source>
        <dbReference type="SAM" id="Phobius"/>
    </source>
</evidence>
<feature type="transmembrane region" description="Helical" evidence="5">
    <location>
        <begin position="95"/>
        <end position="120"/>
    </location>
</feature>
<keyword evidence="3 5" id="KW-1133">Transmembrane helix</keyword>
<evidence type="ECO:0000313" key="7">
    <source>
        <dbReference type="EMBL" id="RXV70367.1"/>
    </source>
</evidence>
<dbReference type="RefSeq" id="WP_039936162.1">
    <property type="nucleotide sequence ID" value="NZ_BDFM01000263.1"/>
</dbReference>
<dbReference type="Pfam" id="PF12698">
    <property type="entry name" value="ABC2_membrane_3"/>
    <property type="match status" value="1"/>
</dbReference>
<name>A0A4Q2ALM4_9LACO</name>
<evidence type="ECO:0000256" key="4">
    <source>
        <dbReference type="ARBA" id="ARBA00023136"/>
    </source>
</evidence>
<feature type="domain" description="ABC-2 type transporter transmembrane" evidence="6">
    <location>
        <begin position="42"/>
        <end position="210"/>
    </location>
</feature>
<gene>
    <name evidence="7" type="ORF">D6C19_09280</name>
</gene>
<dbReference type="AlphaFoldDB" id="A0A4Q2ALM4"/>
<accession>A0A4Q2ALM4</accession>
<keyword evidence="4 5" id="KW-0472">Membrane</keyword>
<evidence type="ECO:0000256" key="1">
    <source>
        <dbReference type="ARBA" id="ARBA00004141"/>
    </source>
</evidence>
<evidence type="ECO:0000313" key="8">
    <source>
        <dbReference type="Proteomes" id="UP000289316"/>
    </source>
</evidence>
<evidence type="ECO:0000256" key="3">
    <source>
        <dbReference type="ARBA" id="ARBA00022989"/>
    </source>
</evidence>
<comment type="subcellular location">
    <subcellularLocation>
        <location evidence="1">Membrane</location>
        <topology evidence="1">Multi-pass membrane protein</topology>
    </subcellularLocation>
</comment>
<dbReference type="OrthoDB" id="9952161at2"/>
<reference evidence="7 8" key="1">
    <citation type="submission" date="2018-09" db="EMBL/GenBank/DDBJ databases">
        <title>Murine metabolic-syndrome-specific gut microbial biobank.</title>
        <authorList>
            <person name="Liu C."/>
        </authorList>
    </citation>
    <scope>NUCLEOTIDE SEQUENCE [LARGE SCALE GENOMIC DNA]</scope>
    <source>
        <strain evidence="7 8">C-30</strain>
    </source>
</reference>
<feature type="transmembrane region" description="Helical" evidence="5">
    <location>
        <begin position="209"/>
        <end position="230"/>
    </location>
</feature>
<feature type="transmembrane region" description="Helical" evidence="5">
    <location>
        <begin position="52"/>
        <end position="74"/>
    </location>
</feature>
<keyword evidence="2 5" id="KW-0812">Transmembrane</keyword>
<feature type="transmembrane region" description="Helical" evidence="5">
    <location>
        <begin position="126"/>
        <end position="147"/>
    </location>
</feature>
<feature type="transmembrane region" description="Helical" evidence="5">
    <location>
        <begin position="21"/>
        <end position="40"/>
    </location>
</feature>
<dbReference type="InterPro" id="IPR013525">
    <property type="entry name" value="ABC2_TM"/>
</dbReference>